<gene>
    <name evidence="2" type="ORF">KC717_06135</name>
</gene>
<dbReference type="AlphaFoldDB" id="A0A955L9N0"/>
<evidence type="ECO:0000313" key="3">
    <source>
        <dbReference type="Proteomes" id="UP000754563"/>
    </source>
</evidence>
<dbReference type="EMBL" id="JAGQLH010000095">
    <property type="protein sequence ID" value="MCA9386197.1"/>
    <property type="molecule type" value="Genomic_DNA"/>
</dbReference>
<reference evidence="2" key="2">
    <citation type="journal article" date="2021" name="Microbiome">
        <title>Successional dynamics and alternative stable states in a saline activated sludge microbial community over 9 years.</title>
        <authorList>
            <person name="Wang Y."/>
            <person name="Ye J."/>
            <person name="Ju F."/>
            <person name="Liu L."/>
            <person name="Boyd J.A."/>
            <person name="Deng Y."/>
            <person name="Parks D.H."/>
            <person name="Jiang X."/>
            <person name="Yin X."/>
            <person name="Woodcroft B.J."/>
            <person name="Tyson G.W."/>
            <person name="Hugenholtz P."/>
            <person name="Polz M.F."/>
            <person name="Zhang T."/>
        </authorList>
    </citation>
    <scope>NUCLEOTIDE SEQUENCE</scope>
    <source>
        <strain evidence="2">HKST-UBA11</strain>
    </source>
</reference>
<accession>A0A955L9N0</accession>
<keyword evidence="1" id="KW-0472">Membrane</keyword>
<feature type="transmembrane region" description="Helical" evidence="1">
    <location>
        <begin position="91"/>
        <end position="116"/>
    </location>
</feature>
<organism evidence="2 3">
    <name type="scientific">Candidatus Dojkabacteria bacterium</name>
    <dbReference type="NCBI Taxonomy" id="2099670"/>
    <lineage>
        <taxon>Bacteria</taxon>
        <taxon>Candidatus Dojkabacteria</taxon>
    </lineage>
</organism>
<proteinExistence type="predicted"/>
<feature type="transmembrane region" description="Helical" evidence="1">
    <location>
        <begin position="52"/>
        <end position="71"/>
    </location>
</feature>
<keyword evidence="1" id="KW-1133">Transmembrane helix</keyword>
<feature type="transmembrane region" description="Helical" evidence="1">
    <location>
        <begin position="128"/>
        <end position="147"/>
    </location>
</feature>
<protein>
    <submittedName>
        <fullName evidence="2">Uncharacterized protein</fullName>
    </submittedName>
</protein>
<dbReference type="Proteomes" id="UP000754563">
    <property type="component" value="Unassembled WGS sequence"/>
</dbReference>
<name>A0A955L9N0_9BACT</name>
<sequence length="158" mass="18707">MKYSKEIKLFLRSLFITFVFGIVLSKPLGSIAHYLLPEGYDRLGNWGGMDSVYEMAIFLPIATVNSLLLFLSTKYLQYSLRYKSENYKVRIFFELLLPLLFVVFHPITLILAYSWIFSFHVYFFELGYKFHLFYPAPIIIHIILFVWQEVTIATKNHK</sequence>
<feature type="transmembrane region" description="Helical" evidence="1">
    <location>
        <begin position="9"/>
        <end position="32"/>
    </location>
</feature>
<evidence type="ECO:0000313" key="2">
    <source>
        <dbReference type="EMBL" id="MCA9386197.1"/>
    </source>
</evidence>
<reference evidence="2" key="1">
    <citation type="submission" date="2020-04" db="EMBL/GenBank/DDBJ databases">
        <authorList>
            <person name="Zhang T."/>
        </authorList>
    </citation>
    <scope>NUCLEOTIDE SEQUENCE</scope>
    <source>
        <strain evidence="2">HKST-UBA11</strain>
    </source>
</reference>
<keyword evidence="1" id="KW-0812">Transmembrane</keyword>
<evidence type="ECO:0000256" key="1">
    <source>
        <dbReference type="SAM" id="Phobius"/>
    </source>
</evidence>
<comment type="caution">
    <text evidence="2">The sequence shown here is derived from an EMBL/GenBank/DDBJ whole genome shotgun (WGS) entry which is preliminary data.</text>
</comment>